<gene>
    <name evidence="1" type="ORF">EKD16_02090</name>
</gene>
<sequence length="119" mass="13095">MTEKDCDYCKIFVTGISHDELQALVANEFDIAFELRTLQFEGYSVDIEKNVTVTIGGIDNFLQWPVFLEFFGEGGASEGVAVEVVARILNSLWASNVEAVASCDFEDELPCNGGFSRPS</sequence>
<evidence type="ECO:0000313" key="2">
    <source>
        <dbReference type="Proteomes" id="UP000292235"/>
    </source>
</evidence>
<dbReference type="KEGG" id="strr:EKD16_02090"/>
<keyword evidence="2" id="KW-1185">Reference proteome</keyword>
<organism evidence="1 2">
    <name type="scientific">Streptomonospora litoralis</name>
    <dbReference type="NCBI Taxonomy" id="2498135"/>
    <lineage>
        <taxon>Bacteria</taxon>
        <taxon>Bacillati</taxon>
        <taxon>Actinomycetota</taxon>
        <taxon>Actinomycetes</taxon>
        <taxon>Streptosporangiales</taxon>
        <taxon>Nocardiopsidaceae</taxon>
        <taxon>Streptomonospora</taxon>
    </lineage>
</organism>
<dbReference type="Proteomes" id="UP000292235">
    <property type="component" value="Chromosome"/>
</dbReference>
<accession>A0A4P6Q0L4</accession>
<dbReference type="AlphaFoldDB" id="A0A4P6Q0L4"/>
<name>A0A4P6Q0L4_9ACTN</name>
<evidence type="ECO:0000313" key="1">
    <source>
        <dbReference type="EMBL" id="QBI52234.1"/>
    </source>
</evidence>
<dbReference type="OrthoDB" id="470767at2"/>
<dbReference type="EMBL" id="CP036455">
    <property type="protein sequence ID" value="QBI52234.1"/>
    <property type="molecule type" value="Genomic_DNA"/>
</dbReference>
<dbReference type="RefSeq" id="WP_131096820.1">
    <property type="nucleotide sequence ID" value="NZ_CP036455.1"/>
</dbReference>
<protein>
    <submittedName>
        <fullName evidence="1">Uncharacterized protein</fullName>
    </submittedName>
</protein>
<reference evidence="1 2" key="1">
    <citation type="submission" date="2019-02" db="EMBL/GenBank/DDBJ databases">
        <authorList>
            <person name="Khodamoradi S."/>
            <person name="Hahnke R.L."/>
            <person name="Kaempfer P."/>
            <person name="Schumann P."/>
            <person name="Rohde M."/>
            <person name="Steinert M."/>
            <person name="Luzhetskyy A."/>
            <person name="Wink J."/>
            <person name="Ruckert C."/>
        </authorList>
    </citation>
    <scope>NUCLEOTIDE SEQUENCE [LARGE SCALE GENOMIC DNA]</scope>
    <source>
        <strain evidence="1 2">M2</strain>
    </source>
</reference>
<proteinExistence type="predicted"/>